<sequence length="245" mass="28603">MMDNCNLIDLDSPTLVLFGTSINMGLYVWLNVWKKGWPTHLGTIFFEKLTWSTYVVFILTTTQSSCNMDSKIKLNYLRSFHFQANWTTYEDFDHLVHQAWEASGGSVRNYVQKIKENTIQSNKNGFGNIFTRKAKLEARLCGFQKSIDNHPDHSLWMLNYPMRHLMVNENNKPRVQILQHKYINNSTPLQASYKQSDSFIWKSICKANMMLKDVFSLRLGLGYTSIWNSNWCKLGRLGGLCPYFR</sequence>
<organism evidence="1 2">
    <name type="scientific">Psophocarpus tetragonolobus</name>
    <name type="common">Winged bean</name>
    <name type="synonym">Dolichos tetragonolobus</name>
    <dbReference type="NCBI Taxonomy" id="3891"/>
    <lineage>
        <taxon>Eukaryota</taxon>
        <taxon>Viridiplantae</taxon>
        <taxon>Streptophyta</taxon>
        <taxon>Embryophyta</taxon>
        <taxon>Tracheophyta</taxon>
        <taxon>Spermatophyta</taxon>
        <taxon>Magnoliopsida</taxon>
        <taxon>eudicotyledons</taxon>
        <taxon>Gunneridae</taxon>
        <taxon>Pentapetalae</taxon>
        <taxon>rosids</taxon>
        <taxon>fabids</taxon>
        <taxon>Fabales</taxon>
        <taxon>Fabaceae</taxon>
        <taxon>Papilionoideae</taxon>
        <taxon>50 kb inversion clade</taxon>
        <taxon>NPAAA clade</taxon>
        <taxon>indigoferoid/millettioid clade</taxon>
        <taxon>Phaseoleae</taxon>
        <taxon>Psophocarpus</taxon>
    </lineage>
</organism>
<dbReference type="Proteomes" id="UP001386955">
    <property type="component" value="Unassembled WGS sequence"/>
</dbReference>
<comment type="caution">
    <text evidence="1">The sequence shown here is derived from an EMBL/GenBank/DDBJ whole genome shotgun (WGS) entry which is preliminary data.</text>
</comment>
<evidence type="ECO:0000313" key="1">
    <source>
        <dbReference type="EMBL" id="KAK7406929.1"/>
    </source>
</evidence>
<protein>
    <submittedName>
        <fullName evidence="1">Uncharacterized protein</fullName>
    </submittedName>
</protein>
<gene>
    <name evidence="1" type="ORF">VNO78_08565</name>
</gene>
<keyword evidence="2" id="KW-1185">Reference proteome</keyword>
<dbReference type="EMBL" id="JAYMYS010000002">
    <property type="protein sequence ID" value="KAK7406929.1"/>
    <property type="molecule type" value="Genomic_DNA"/>
</dbReference>
<accession>A0AAN9XTI4</accession>
<evidence type="ECO:0000313" key="2">
    <source>
        <dbReference type="Proteomes" id="UP001386955"/>
    </source>
</evidence>
<proteinExistence type="predicted"/>
<reference evidence="1 2" key="1">
    <citation type="submission" date="2024-01" db="EMBL/GenBank/DDBJ databases">
        <title>The genomes of 5 underutilized Papilionoideae crops provide insights into root nodulation and disease resistanc.</title>
        <authorList>
            <person name="Jiang F."/>
        </authorList>
    </citation>
    <scope>NUCLEOTIDE SEQUENCE [LARGE SCALE GENOMIC DNA]</scope>
    <source>
        <strain evidence="1">DUOXIRENSHENG_FW03</strain>
        <tissue evidence="1">Leaves</tissue>
    </source>
</reference>
<name>A0AAN9XTI4_PSOTE</name>
<dbReference type="AlphaFoldDB" id="A0AAN9XTI4"/>